<evidence type="ECO:0000313" key="3">
    <source>
        <dbReference type="Proteomes" id="UP000494040"/>
    </source>
</evidence>
<organism evidence="2 3">
    <name type="scientific">Cimex lectularius</name>
    <name type="common">Bed bug</name>
    <name type="synonym">Acanthia lectularia</name>
    <dbReference type="NCBI Taxonomy" id="79782"/>
    <lineage>
        <taxon>Eukaryota</taxon>
        <taxon>Metazoa</taxon>
        <taxon>Ecdysozoa</taxon>
        <taxon>Arthropoda</taxon>
        <taxon>Hexapoda</taxon>
        <taxon>Insecta</taxon>
        <taxon>Pterygota</taxon>
        <taxon>Neoptera</taxon>
        <taxon>Paraneoptera</taxon>
        <taxon>Hemiptera</taxon>
        <taxon>Heteroptera</taxon>
        <taxon>Panheteroptera</taxon>
        <taxon>Cimicomorpha</taxon>
        <taxon>Cimicidae</taxon>
        <taxon>Cimex</taxon>
    </lineage>
</organism>
<dbReference type="PANTHER" id="PTHR14938">
    <property type="entry name" value="HCLS1-ASSOCIATED PROTEIN X-1"/>
    <property type="match status" value="1"/>
</dbReference>
<dbReference type="OMA" id="NDFRNPI"/>
<evidence type="ECO:0000313" key="2">
    <source>
        <dbReference type="EnsemblMetazoa" id="XP_014253320.1"/>
    </source>
</evidence>
<evidence type="ECO:0000256" key="1">
    <source>
        <dbReference type="SAM" id="MobiDB-lite"/>
    </source>
</evidence>
<dbReference type="Proteomes" id="UP000494040">
    <property type="component" value="Unassembled WGS sequence"/>
</dbReference>
<dbReference type="EnsemblMetazoa" id="XM_014397834.2">
    <property type="protein sequence ID" value="XP_014253320.1"/>
    <property type="gene ID" value="LOC106668770"/>
</dbReference>
<dbReference type="GO" id="GO:0043066">
    <property type="term" value="P:negative regulation of apoptotic process"/>
    <property type="evidence" value="ECO:0007669"/>
    <property type="project" value="InterPro"/>
</dbReference>
<dbReference type="InterPro" id="IPR017248">
    <property type="entry name" value="HAX-1"/>
</dbReference>
<keyword evidence="3" id="KW-1185">Reference proteome</keyword>
<dbReference type="AlphaFoldDB" id="A0A8I6S0H7"/>
<dbReference type="GO" id="GO:0030136">
    <property type="term" value="C:clathrin-coated vesicle"/>
    <property type="evidence" value="ECO:0007669"/>
    <property type="project" value="TreeGrafter"/>
</dbReference>
<feature type="region of interest" description="Disordered" evidence="1">
    <location>
        <begin position="21"/>
        <end position="41"/>
    </location>
</feature>
<reference evidence="2" key="1">
    <citation type="submission" date="2022-01" db="UniProtKB">
        <authorList>
            <consortium name="EnsemblMetazoa"/>
        </authorList>
    </citation>
    <scope>IDENTIFICATION</scope>
</reference>
<dbReference type="GO" id="GO:0005739">
    <property type="term" value="C:mitochondrion"/>
    <property type="evidence" value="ECO:0007669"/>
    <property type="project" value="TreeGrafter"/>
</dbReference>
<dbReference type="OrthoDB" id="6595816at2759"/>
<proteinExistence type="predicted"/>
<evidence type="ECO:0008006" key="4">
    <source>
        <dbReference type="Google" id="ProtNLM"/>
    </source>
</evidence>
<dbReference type="PANTHER" id="PTHR14938:SF2">
    <property type="entry name" value="HCLS1-ASSOCIATED PROTEIN X-1"/>
    <property type="match status" value="1"/>
</dbReference>
<dbReference type="KEGG" id="clec:106668770"/>
<dbReference type="RefSeq" id="XP_014253320.1">
    <property type="nucleotide sequence ID" value="XM_014397834.2"/>
</dbReference>
<dbReference type="GO" id="GO:0016529">
    <property type="term" value="C:sarcoplasmic reticulum"/>
    <property type="evidence" value="ECO:0007669"/>
    <property type="project" value="TreeGrafter"/>
</dbReference>
<dbReference type="GO" id="GO:0015629">
    <property type="term" value="C:actin cytoskeleton"/>
    <property type="evidence" value="ECO:0007669"/>
    <property type="project" value="TreeGrafter"/>
</dbReference>
<dbReference type="GO" id="GO:0016324">
    <property type="term" value="C:apical plasma membrane"/>
    <property type="evidence" value="ECO:0007669"/>
    <property type="project" value="TreeGrafter"/>
</dbReference>
<dbReference type="GO" id="GO:0030833">
    <property type="term" value="P:regulation of actin filament polymerization"/>
    <property type="evidence" value="ECO:0007669"/>
    <property type="project" value="TreeGrafter"/>
</dbReference>
<name>A0A8I6S0H7_CIMLE</name>
<accession>A0A8I6S0H7</accession>
<sequence>MPIYDFFRKVVGLPAQIPRDRQDGIKPGFKNPIWGEDDDDDDDELDEDFRGFSASSPFHFSVFTGDFFDMHKYFEQQMDDMLKIFGDFGFGDLENKGDRHFPDDYAPANKEENSIRSQFVKPSFERQLNRKSQKIDSDLDGNFDSSVFDLIPDANKHDVIPFNRHLNPTHFFGQSVISRSVTRPNGTLEHFKTIKKSDGSEEVTVTRQIGDKKHTVITVTSREGLVEKKEEFVNMDKESIGEFEAQWGSNGINTNFRPADEGQSRHWPIFSIFKNMYFK</sequence>
<protein>
    <recommendedName>
        <fullName evidence="4">HCLS1-associated protein X-1</fullName>
    </recommendedName>
</protein>
<dbReference type="GeneID" id="106668770"/>